<proteinExistence type="predicted"/>
<gene>
    <name evidence="1" type="ORF">PCOR1329_LOCUS2370</name>
</gene>
<evidence type="ECO:0000313" key="1">
    <source>
        <dbReference type="EMBL" id="CAK0791494.1"/>
    </source>
</evidence>
<organism evidence="1 2">
    <name type="scientific">Prorocentrum cordatum</name>
    <dbReference type="NCBI Taxonomy" id="2364126"/>
    <lineage>
        <taxon>Eukaryota</taxon>
        <taxon>Sar</taxon>
        <taxon>Alveolata</taxon>
        <taxon>Dinophyceae</taxon>
        <taxon>Prorocentrales</taxon>
        <taxon>Prorocentraceae</taxon>
        <taxon>Prorocentrum</taxon>
    </lineage>
</organism>
<name>A0ABN9PMH0_9DINO</name>
<reference evidence="1" key="1">
    <citation type="submission" date="2023-10" db="EMBL/GenBank/DDBJ databases">
        <authorList>
            <person name="Chen Y."/>
            <person name="Shah S."/>
            <person name="Dougan E. K."/>
            <person name="Thang M."/>
            <person name="Chan C."/>
        </authorList>
    </citation>
    <scope>NUCLEOTIDE SEQUENCE [LARGE SCALE GENOMIC DNA]</scope>
</reference>
<evidence type="ECO:0000313" key="2">
    <source>
        <dbReference type="Proteomes" id="UP001189429"/>
    </source>
</evidence>
<dbReference type="Proteomes" id="UP001189429">
    <property type="component" value="Unassembled WGS sequence"/>
</dbReference>
<comment type="caution">
    <text evidence="1">The sequence shown here is derived from an EMBL/GenBank/DDBJ whole genome shotgun (WGS) entry which is preliminary data.</text>
</comment>
<accession>A0ABN9PMH0</accession>
<dbReference type="EMBL" id="CAUYUJ010000595">
    <property type="protein sequence ID" value="CAK0791494.1"/>
    <property type="molecule type" value="Genomic_DNA"/>
</dbReference>
<keyword evidence="2" id="KW-1185">Reference proteome</keyword>
<sequence>MFAAPLGTWRPERALDQMGGCAVLALSAATPLDPGIRCFEIMSIKRLQISTATLKGCFASGRDGVDLIDECPRSDTEPLVDIFKGSGLKQLVYMSSAGVYLKTDEMPHLETQAVDPKSRHKGKLDTE</sequence>
<protein>
    <recommendedName>
        <fullName evidence="3">3-beta hydroxysteroid dehydrogenase/isomerase domain-containing protein</fullName>
    </recommendedName>
</protein>
<evidence type="ECO:0008006" key="3">
    <source>
        <dbReference type="Google" id="ProtNLM"/>
    </source>
</evidence>
<feature type="non-terminal residue" evidence="1">
    <location>
        <position position="127"/>
    </location>
</feature>